<evidence type="ECO:0008006" key="3">
    <source>
        <dbReference type="Google" id="ProtNLM"/>
    </source>
</evidence>
<evidence type="ECO:0000313" key="1">
    <source>
        <dbReference type="EMBL" id="NIK73394.1"/>
    </source>
</evidence>
<proteinExistence type="predicted"/>
<dbReference type="Pfam" id="PF14391">
    <property type="entry name" value="DUF4421"/>
    <property type="match status" value="1"/>
</dbReference>
<evidence type="ECO:0000313" key="2">
    <source>
        <dbReference type="Proteomes" id="UP000537126"/>
    </source>
</evidence>
<dbReference type="InterPro" id="IPR025535">
    <property type="entry name" value="DUF4421"/>
</dbReference>
<organism evidence="1 2">
    <name type="scientific">Thermonema lapsum</name>
    <dbReference type="NCBI Taxonomy" id="28195"/>
    <lineage>
        <taxon>Bacteria</taxon>
        <taxon>Pseudomonadati</taxon>
        <taxon>Bacteroidota</taxon>
        <taxon>Cytophagia</taxon>
        <taxon>Cytophagales</taxon>
        <taxon>Thermonemataceae</taxon>
        <taxon>Thermonema</taxon>
    </lineage>
</organism>
<comment type="caution">
    <text evidence="1">The sequence shown here is derived from an EMBL/GenBank/DDBJ whole genome shotgun (WGS) entry which is preliminary data.</text>
</comment>
<gene>
    <name evidence="1" type="ORF">FHS56_000880</name>
</gene>
<name>A0A846MPD9_9BACT</name>
<reference evidence="1 2" key="1">
    <citation type="submission" date="2020-03" db="EMBL/GenBank/DDBJ databases">
        <title>Genomic Encyclopedia of Type Strains, Phase IV (KMG-IV): sequencing the most valuable type-strain genomes for metagenomic binning, comparative biology and taxonomic classification.</title>
        <authorList>
            <person name="Goeker M."/>
        </authorList>
    </citation>
    <scope>NUCLEOTIDE SEQUENCE [LARGE SCALE GENOMIC DNA]</scope>
    <source>
        <strain evidence="1 2">DSM 5718</strain>
    </source>
</reference>
<dbReference type="EMBL" id="JAASRN010000001">
    <property type="protein sequence ID" value="NIK73394.1"/>
    <property type="molecule type" value="Genomic_DNA"/>
</dbReference>
<keyword evidence="2" id="KW-1185">Reference proteome</keyword>
<dbReference type="Proteomes" id="UP000537126">
    <property type="component" value="Unassembled WGS sequence"/>
</dbReference>
<sequence>MGKRHFFIVTIVLFLTGAVGYCQEAAPTDSHLCVRKVFPVDSTYIEQDINRMMVEYFIDNRGYSFELKSKQSNHTVHWTPNIAGVHGFRFSYRSLTIGMGFKLPLSEFNARNYGNTNYSDLSIAFNKPQVALLGNWRRYRGMVDVNSPNYMPPYTYYKQGDLTANSLTLKGSYIFSPKRFSYKAAYIYTERQLRSAGSWLLSGAFNLSRLQSDSSMVPTPIRSDFGDTGGLQSVRRLYLGVGGGYAHTLVYQYFQLSLLLNLGLAFQPMRYYLMQNSHWQKANQVGLYSDVGTSFSYNRPHWYIALQGQVFNDGFRIDENISGNTSQLWFSFKLGWRPAAPRFVRKGEDFFYHTLQKLNPFQGGKL</sequence>
<dbReference type="AlphaFoldDB" id="A0A846MPD9"/>
<accession>A0A846MPD9</accession>
<protein>
    <recommendedName>
        <fullName evidence="3">DUF4421 domain-containing protein</fullName>
    </recommendedName>
</protein>
<dbReference type="RefSeq" id="WP_166918635.1">
    <property type="nucleotide sequence ID" value="NZ_JAASRN010000001.1"/>
</dbReference>